<protein>
    <submittedName>
        <fullName evidence="3">Hemagglutinin</fullName>
    </submittedName>
</protein>
<feature type="compositionally biased region" description="Low complexity" evidence="1">
    <location>
        <begin position="47"/>
        <end position="75"/>
    </location>
</feature>
<keyword evidence="4" id="KW-1185">Reference proteome</keyword>
<evidence type="ECO:0000256" key="2">
    <source>
        <dbReference type="SAM" id="Phobius"/>
    </source>
</evidence>
<organism evidence="3 4">
    <name type="scientific">Bifidobacterium criceti</name>
    <dbReference type="NCBI Taxonomy" id="1960969"/>
    <lineage>
        <taxon>Bacteria</taxon>
        <taxon>Bacillati</taxon>
        <taxon>Actinomycetota</taxon>
        <taxon>Actinomycetes</taxon>
        <taxon>Bifidobacteriales</taxon>
        <taxon>Bifidobacteriaceae</taxon>
        <taxon>Bifidobacterium</taxon>
    </lineage>
</organism>
<feature type="region of interest" description="Disordered" evidence="1">
    <location>
        <begin position="1"/>
        <end position="97"/>
    </location>
</feature>
<reference evidence="3 4" key="1">
    <citation type="journal article" date="2017" name="ISME J.">
        <title>Unveiling bifidobacterial biogeography across the mammalian branch of the tree of life.</title>
        <authorList>
            <person name="Milani C."/>
            <person name="Mangifesta M."/>
            <person name="Mancabelli L."/>
            <person name="Lugli G.A."/>
            <person name="James K."/>
            <person name="Duranti S."/>
            <person name="Turroni F."/>
            <person name="Ferrario C."/>
            <person name="Ossiprandi M.C."/>
            <person name="van Sinderen D."/>
            <person name="Ventura M."/>
        </authorList>
    </citation>
    <scope>NUCLEOTIDE SEQUENCE [LARGE SCALE GENOMIC DNA]</scope>
    <source>
        <strain evidence="4">Ham19E</strain>
    </source>
</reference>
<evidence type="ECO:0000313" key="4">
    <source>
        <dbReference type="Proteomes" id="UP000218399"/>
    </source>
</evidence>
<dbReference type="Proteomes" id="UP000218399">
    <property type="component" value="Unassembled WGS sequence"/>
</dbReference>
<keyword evidence="2" id="KW-1133">Transmembrane helix</keyword>
<evidence type="ECO:0000256" key="1">
    <source>
        <dbReference type="SAM" id="MobiDB-lite"/>
    </source>
</evidence>
<keyword evidence="2" id="KW-0812">Transmembrane</keyword>
<sequence>MAASNGAPKRGARKPAGTSSPHAGTSSKRASSQRTSTRPAARTHQNASKPSAKSTKQQTKQTKQTRQQTKPAAKTSTQRTRGGHGTFASRIVNGRQRSRATHRFARLRAQWNHGSAATRTRIATVGVLAAIVAVALIITVVRFVTERVELADAKARQVSLTETYDFNPGDIISDGQFFNGAAMNEAQVQAFLDEQGAQCTKDSCLRTRKFNVERRAANDYCREYPGAKEPQSAAAIITAAATACDVSPKVLLTMLQKEQQLVSATNPKDFQFKSAMGLSCPDDDHCDPAYAGFFNQVFGSAERYQYYVHHEDEYGFHAKQLNFIRFNPDVSCGGANVYIENKATALLYIYTPYQPNDAALAAGAGEGDACSTYGNRNFSIIYSGWFGDPRL</sequence>
<accession>A0A2A2ECF5</accession>
<gene>
    <name evidence="3" type="ORF">B1526_1464</name>
</gene>
<name>A0A2A2ECF5_9BIFI</name>
<comment type="caution">
    <text evidence="3">The sequence shown here is derived from an EMBL/GenBank/DDBJ whole genome shotgun (WGS) entry which is preliminary data.</text>
</comment>
<keyword evidence="2" id="KW-0472">Membrane</keyword>
<feature type="compositionally biased region" description="Polar residues" evidence="1">
    <location>
        <begin position="17"/>
        <end position="46"/>
    </location>
</feature>
<evidence type="ECO:0000313" key="3">
    <source>
        <dbReference type="EMBL" id="PAU66964.1"/>
    </source>
</evidence>
<dbReference type="EMBL" id="MVOH01000017">
    <property type="protein sequence ID" value="PAU66964.1"/>
    <property type="molecule type" value="Genomic_DNA"/>
</dbReference>
<feature type="transmembrane region" description="Helical" evidence="2">
    <location>
        <begin position="122"/>
        <end position="144"/>
    </location>
</feature>
<dbReference type="AlphaFoldDB" id="A0A2A2ECF5"/>
<proteinExistence type="predicted"/>